<dbReference type="Proteomes" id="UP000327039">
    <property type="component" value="Unassembled WGS sequence"/>
</dbReference>
<reference evidence="2" key="1">
    <citation type="submission" date="2019-09" db="EMBL/GenBank/DDBJ databases">
        <title>Mumia zhuanghuii sp. nov. isolated from the intestinal contents of plateau pika (Ochotona curzoniae) in the Qinghai-Tibet plateau of China.</title>
        <authorList>
            <person name="Tian Z."/>
        </authorList>
    </citation>
    <scope>NUCLEOTIDE SEQUENCE [LARGE SCALE GENOMIC DNA]</scope>
    <source>
        <strain evidence="2">DSM 25564</strain>
    </source>
</reference>
<gene>
    <name evidence="1" type="ORF">F6B42_11820</name>
</gene>
<evidence type="ECO:0000313" key="1">
    <source>
        <dbReference type="EMBL" id="KAA9085173.1"/>
    </source>
</evidence>
<dbReference type="EMBL" id="VYRZ01000003">
    <property type="protein sequence ID" value="KAA9085173.1"/>
    <property type="molecule type" value="Genomic_DNA"/>
</dbReference>
<organism evidence="1 2">
    <name type="scientific">Microbacterium radiodurans</name>
    <dbReference type="NCBI Taxonomy" id="661398"/>
    <lineage>
        <taxon>Bacteria</taxon>
        <taxon>Bacillati</taxon>
        <taxon>Actinomycetota</taxon>
        <taxon>Actinomycetes</taxon>
        <taxon>Micrococcales</taxon>
        <taxon>Microbacteriaceae</taxon>
        <taxon>Microbacterium</taxon>
    </lineage>
</organism>
<keyword evidence="2" id="KW-1185">Reference proteome</keyword>
<sequence length="109" mass="12198">MTPETPTTLPHDAVHQFDALYEHLDELGLDPEIDEADLRIDMVPCPFHDIIDAHRDAACRVHRELIADVLRRAGGPVEVDELRPLVTPHLCHLRLRIASTAPDRGADAE</sequence>
<proteinExistence type="predicted"/>
<dbReference type="OrthoDB" id="3399802at2"/>
<accession>A0A5J5ING7</accession>
<evidence type="ECO:0008006" key="3">
    <source>
        <dbReference type="Google" id="ProtNLM"/>
    </source>
</evidence>
<evidence type="ECO:0000313" key="2">
    <source>
        <dbReference type="Proteomes" id="UP000327039"/>
    </source>
</evidence>
<comment type="caution">
    <text evidence="1">The sequence shown here is derived from an EMBL/GenBank/DDBJ whole genome shotgun (WGS) entry which is preliminary data.</text>
</comment>
<dbReference type="AlphaFoldDB" id="A0A5J5ING7"/>
<protein>
    <recommendedName>
        <fullName evidence="3">Transcriptional regulator</fullName>
    </recommendedName>
</protein>
<name>A0A5J5ING7_9MICO</name>
<dbReference type="RefSeq" id="WP_150419896.1">
    <property type="nucleotide sequence ID" value="NZ_VYRZ01000003.1"/>
</dbReference>